<dbReference type="Proteomes" id="UP000001396">
    <property type="component" value="Unassembled WGS sequence"/>
</dbReference>
<reference evidence="2 3" key="1">
    <citation type="journal article" date="2011" name="Genome Res.">
        <title>Phylogeny-wide analysis of social amoeba genomes highlights ancient origins for complex intercellular communication.</title>
        <authorList>
            <person name="Heidel A.J."/>
            <person name="Lawal H.M."/>
            <person name="Felder M."/>
            <person name="Schilde C."/>
            <person name="Helps N.R."/>
            <person name="Tunggal B."/>
            <person name="Rivero F."/>
            <person name="John U."/>
            <person name="Schleicher M."/>
            <person name="Eichinger L."/>
            <person name="Platzer M."/>
            <person name="Noegel A.A."/>
            <person name="Schaap P."/>
            <person name="Gloeckner G."/>
        </authorList>
    </citation>
    <scope>NUCLEOTIDE SEQUENCE [LARGE SCALE GENOMIC DNA]</scope>
    <source>
        <strain evidence="3">ATCC 26659 / Pp 5 / PN500</strain>
    </source>
</reference>
<dbReference type="EMBL" id="ADBJ01000044">
    <property type="protein sequence ID" value="EFA76848.1"/>
    <property type="molecule type" value="Genomic_DNA"/>
</dbReference>
<dbReference type="InParanoid" id="D3BNS9"/>
<dbReference type="RefSeq" id="XP_020428980.1">
    <property type="nucleotide sequence ID" value="XM_020580393.1"/>
</dbReference>
<feature type="transmembrane region" description="Helical" evidence="1">
    <location>
        <begin position="38"/>
        <end position="55"/>
    </location>
</feature>
<gene>
    <name evidence="2" type="ORF">PPL_09600</name>
</gene>
<accession>D3BNS9</accession>
<evidence type="ECO:0000256" key="1">
    <source>
        <dbReference type="SAM" id="Phobius"/>
    </source>
</evidence>
<sequence>MSFMPPPDRKGMEIPYNLQKIAYYRENTQVWFKFTPKVVKTLLVFGAAIPAFWVWSTAAQDIYIY</sequence>
<dbReference type="FunCoup" id="D3BNS9">
    <property type="interactions" value="169"/>
</dbReference>
<protein>
    <submittedName>
        <fullName evidence="2">Uncharacterized protein</fullName>
    </submittedName>
</protein>
<dbReference type="OMA" id="WRENSQV"/>
<keyword evidence="1" id="KW-0472">Membrane</keyword>
<keyword evidence="1" id="KW-1133">Transmembrane helix</keyword>
<evidence type="ECO:0000313" key="3">
    <source>
        <dbReference type="Proteomes" id="UP000001396"/>
    </source>
</evidence>
<evidence type="ECO:0000313" key="2">
    <source>
        <dbReference type="EMBL" id="EFA76848.1"/>
    </source>
</evidence>
<keyword evidence="3" id="KW-1185">Reference proteome</keyword>
<dbReference type="GeneID" id="31365075"/>
<keyword evidence="1" id="KW-0812">Transmembrane</keyword>
<organism evidence="2 3">
    <name type="scientific">Heterostelium pallidum (strain ATCC 26659 / Pp 5 / PN500)</name>
    <name type="common">Cellular slime mold</name>
    <name type="synonym">Polysphondylium pallidum</name>
    <dbReference type="NCBI Taxonomy" id="670386"/>
    <lineage>
        <taxon>Eukaryota</taxon>
        <taxon>Amoebozoa</taxon>
        <taxon>Evosea</taxon>
        <taxon>Eumycetozoa</taxon>
        <taxon>Dictyostelia</taxon>
        <taxon>Acytosteliales</taxon>
        <taxon>Acytosteliaceae</taxon>
        <taxon>Heterostelium</taxon>
    </lineage>
</organism>
<comment type="caution">
    <text evidence="2">The sequence shown here is derived from an EMBL/GenBank/DDBJ whole genome shotgun (WGS) entry which is preliminary data.</text>
</comment>
<name>D3BNS9_HETP5</name>
<dbReference type="AlphaFoldDB" id="D3BNS9"/>
<proteinExistence type="predicted"/>